<name>A0A811SFK4_9POAL</name>
<evidence type="ECO:0000259" key="13">
    <source>
        <dbReference type="PROSITE" id="PS50011"/>
    </source>
</evidence>
<reference evidence="14" key="1">
    <citation type="submission" date="2020-10" db="EMBL/GenBank/DDBJ databases">
        <authorList>
            <person name="Han B."/>
            <person name="Lu T."/>
            <person name="Zhao Q."/>
            <person name="Huang X."/>
            <person name="Zhao Y."/>
        </authorList>
    </citation>
    <scope>NUCLEOTIDE SEQUENCE</scope>
</reference>
<proteinExistence type="inferred from homology"/>
<dbReference type="Proteomes" id="UP000604825">
    <property type="component" value="Unassembled WGS sequence"/>
</dbReference>
<dbReference type="GO" id="GO:0016020">
    <property type="term" value="C:membrane"/>
    <property type="evidence" value="ECO:0007669"/>
    <property type="project" value="UniProtKB-SubCell"/>
</dbReference>
<dbReference type="SUPFAM" id="SSF56112">
    <property type="entry name" value="Protein kinase-like (PK-like)"/>
    <property type="match status" value="1"/>
</dbReference>
<evidence type="ECO:0000256" key="7">
    <source>
        <dbReference type="ARBA" id="ARBA00022741"/>
    </source>
</evidence>
<comment type="caution">
    <text evidence="14">The sequence shown here is derived from an EMBL/GenBank/DDBJ whole genome shotgun (WGS) entry which is preliminary data.</text>
</comment>
<comment type="similarity">
    <text evidence="2">In the N-terminal section; belongs to the leguminous lectin family.</text>
</comment>
<evidence type="ECO:0000256" key="1">
    <source>
        <dbReference type="ARBA" id="ARBA00004479"/>
    </source>
</evidence>
<keyword evidence="8" id="KW-0067">ATP-binding</keyword>
<evidence type="ECO:0000256" key="2">
    <source>
        <dbReference type="ARBA" id="ARBA00008536"/>
    </source>
</evidence>
<keyword evidence="4" id="KW-0812">Transmembrane</keyword>
<sequence>MSSCRASLLAVLCIILYDCTHVPRAGCLSFNLSFSQPESLADLDRLIYCTGDAYLTLDTLELTRRSRRTNDSTGRATYTQPVRLWDAATGEMASFTTSFEFQITLDDASTIVTPGDGGMAFLLSHHVGSGIPPGSFGGSLGLLPNLTSGYKMMATVRYENVTKFLAVELTINGDTSYYVNATVDLKSYLPEHVAIGFSAATGGGGEQHQILSWSFISTLQEEQVHTHRYQIILGLGSALRYLHQDWEQCVVHGDIKPSNIMLDESLGTRLGDFGLARLGDHGARWHTTRAVMGTAGYIDPEFVNTLHPSTYSDVYSFGVVLLEIVSGRCPVILLEGGAHFVLVKWMWGLYGRNAILDAADERLRSGDQADDRCMERVLVVGLWCAHPDQSERPSIEQAMHVLQSEDARLPTLTPQMYRTVSEFAVTRRAIGALSVQSSSSTTTATTGGHSKISSESASSPLL</sequence>
<dbReference type="Gene3D" id="1.10.510.10">
    <property type="entry name" value="Transferase(Phosphotransferase) domain 1"/>
    <property type="match status" value="1"/>
</dbReference>
<evidence type="ECO:0000256" key="3">
    <source>
        <dbReference type="ARBA" id="ARBA00010217"/>
    </source>
</evidence>
<feature type="chain" id="PRO_5032430796" description="Protein kinase domain-containing protein" evidence="12">
    <location>
        <begin position="28"/>
        <end position="462"/>
    </location>
</feature>
<accession>A0A811SFK4</accession>
<dbReference type="GO" id="GO:0004672">
    <property type="term" value="F:protein kinase activity"/>
    <property type="evidence" value="ECO:0007669"/>
    <property type="project" value="InterPro"/>
</dbReference>
<evidence type="ECO:0000313" key="15">
    <source>
        <dbReference type="Proteomes" id="UP000604825"/>
    </source>
</evidence>
<dbReference type="EMBL" id="CAJGYO010000245">
    <property type="protein sequence ID" value="CAD6341580.1"/>
    <property type="molecule type" value="Genomic_DNA"/>
</dbReference>
<keyword evidence="10" id="KW-0472">Membrane</keyword>
<evidence type="ECO:0000313" key="14">
    <source>
        <dbReference type="EMBL" id="CAD6341580.1"/>
    </source>
</evidence>
<dbReference type="AlphaFoldDB" id="A0A811SFK4"/>
<evidence type="ECO:0000256" key="10">
    <source>
        <dbReference type="ARBA" id="ARBA00023136"/>
    </source>
</evidence>
<evidence type="ECO:0000256" key="11">
    <source>
        <dbReference type="SAM" id="MobiDB-lite"/>
    </source>
</evidence>
<evidence type="ECO:0000256" key="6">
    <source>
        <dbReference type="ARBA" id="ARBA00022734"/>
    </source>
</evidence>
<evidence type="ECO:0000256" key="12">
    <source>
        <dbReference type="SAM" id="SignalP"/>
    </source>
</evidence>
<evidence type="ECO:0000256" key="5">
    <source>
        <dbReference type="ARBA" id="ARBA00022729"/>
    </source>
</evidence>
<evidence type="ECO:0000256" key="4">
    <source>
        <dbReference type="ARBA" id="ARBA00022692"/>
    </source>
</evidence>
<gene>
    <name evidence="14" type="ORF">NCGR_LOCUS65678</name>
</gene>
<dbReference type="PROSITE" id="PS50011">
    <property type="entry name" value="PROTEIN_KINASE_DOM"/>
    <property type="match status" value="1"/>
</dbReference>
<dbReference type="InterPro" id="IPR008271">
    <property type="entry name" value="Ser/Thr_kinase_AS"/>
</dbReference>
<dbReference type="Pfam" id="PF00139">
    <property type="entry name" value="Lectin_legB"/>
    <property type="match status" value="1"/>
</dbReference>
<organism evidence="14 15">
    <name type="scientific">Miscanthus lutarioriparius</name>
    <dbReference type="NCBI Taxonomy" id="422564"/>
    <lineage>
        <taxon>Eukaryota</taxon>
        <taxon>Viridiplantae</taxon>
        <taxon>Streptophyta</taxon>
        <taxon>Embryophyta</taxon>
        <taxon>Tracheophyta</taxon>
        <taxon>Spermatophyta</taxon>
        <taxon>Magnoliopsida</taxon>
        <taxon>Liliopsida</taxon>
        <taxon>Poales</taxon>
        <taxon>Poaceae</taxon>
        <taxon>PACMAD clade</taxon>
        <taxon>Panicoideae</taxon>
        <taxon>Andropogonodae</taxon>
        <taxon>Andropogoneae</taxon>
        <taxon>Saccharinae</taxon>
        <taxon>Miscanthus</taxon>
    </lineage>
</organism>
<dbReference type="Gene3D" id="2.60.120.200">
    <property type="match status" value="2"/>
</dbReference>
<dbReference type="GO" id="GO:0030246">
    <property type="term" value="F:carbohydrate binding"/>
    <property type="evidence" value="ECO:0007669"/>
    <property type="project" value="UniProtKB-KW"/>
</dbReference>
<dbReference type="InterPro" id="IPR011009">
    <property type="entry name" value="Kinase-like_dom_sf"/>
</dbReference>
<keyword evidence="7" id="KW-0547">Nucleotide-binding</keyword>
<dbReference type="InterPro" id="IPR013320">
    <property type="entry name" value="ConA-like_dom_sf"/>
</dbReference>
<keyword evidence="15" id="KW-1185">Reference proteome</keyword>
<dbReference type="GO" id="GO:0005524">
    <property type="term" value="F:ATP binding"/>
    <property type="evidence" value="ECO:0007669"/>
    <property type="project" value="UniProtKB-KW"/>
</dbReference>
<dbReference type="FunFam" id="1.10.510.10:FF:000522">
    <property type="entry name" value="L-type lectin-domain containing receptor kinase IX.1"/>
    <property type="match status" value="1"/>
</dbReference>
<protein>
    <recommendedName>
        <fullName evidence="13">Protein kinase domain-containing protein</fullName>
    </recommendedName>
</protein>
<comment type="similarity">
    <text evidence="3">In the C-terminal section; belongs to the protein kinase superfamily. Ser/Thr protein kinase family.</text>
</comment>
<feature type="compositionally biased region" description="Low complexity" evidence="11">
    <location>
        <begin position="436"/>
        <end position="446"/>
    </location>
</feature>
<feature type="domain" description="Protein kinase" evidence="13">
    <location>
        <begin position="125"/>
        <end position="412"/>
    </location>
</feature>
<dbReference type="OrthoDB" id="605778at2759"/>
<dbReference type="InterPro" id="IPR050528">
    <property type="entry name" value="L-type_Lectin-RKs"/>
</dbReference>
<keyword evidence="6" id="KW-0430">Lectin</keyword>
<dbReference type="PROSITE" id="PS00108">
    <property type="entry name" value="PROTEIN_KINASE_ST"/>
    <property type="match status" value="1"/>
</dbReference>
<dbReference type="SUPFAM" id="SSF49899">
    <property type="entry name" value="Concanavalin A-like lectins/glucanases"/>
    <property type="match status" value="1"/>
</dbReference>
<keyword evidence="9" id="KW-1133">Transmembrane helix</keyword>
<evidence type="ECO:0000256" key="8">
    <source>
        <dbReference type="ARBA" id="ARBA00022840"/>
    </source>
</evidence>
<dbReference type="SMART" id="SM00220">
    <property type="entry name" value="S_TKc"/>
    <property type="match status" value="1"/>
</dbReference>
<dbReference type="PANTHER" id="PTHR27007">
    <property type="match status" value="1"/>
</dbReference>
<comment type="subcellular location">
    <subcellularLocation>
        <location evidence="1">Membrane</location>
        <topology evidence="1">Single-pass type I membrane protein</topology>
    </subcellularLocation>
</comment>
<feature type="compositionally biased region" description="Polar residues" evidence="11">
    <location>
        <begin position="447"/>
        <end position="462"/>
    </location>
</feature>
<evidence type="ECO:0000256" key="9">
    <source>
        <dbReference type="ARBA" id="ARBA00022989"/>
    </source>
</evidence>
<keyword evidence="5 12" id="KW-0732">Signal</keyword>
<dbReference type="InterPro" id="IPR001220">
    <property type="entry name" value="Legume_lectin_dom"/>
</dbReference>
<dbReference type="Pfam" id="PF00069">
    <property type="entry name" value="Pkinase"/>
    <property type="match status" value="1"/>
</dbReference>
<feature type="signal peptide" evidence="12">
    <location>
        <begin position="1"/>
        <end position="27"/>
    </location>
</feature>
<dbReference type="InterPro" id="IPR000719">
    <property type="entry name" value="Prot_kinase_dom"/>
</dbReference>
<feature type="region of interest" description="Disordered" evidence="11">
    <location>
        <begin position="436"/>
        <end position="462"/>
    </location>
</feature>
<dbReference type="CDD" id="cd06899">
    <property type="entry name" value="lectin_legume_LecRK_Arcelin_ConA"/>
    <property type="match status" value="1"/>
</dbReference>